<dbReference type="AlphaFoldDB" id="A0A654M2H8"/>
<proteinExistence type="predicted"/>
<reference evidence="2" key="1">
    <citation type="submission" date="2015-10" db="EMBL/GenBank/DDBJ databases">
        <title>Niche specialization of a soil ammonia-oxidizing archaeon, Candidatus Nitrosocosmicus oleophilus.</title>
        <authorList>
            <person name="Jung M.-Y."/>
            <person name="Rhee S.-K."/>
        </authorList>
    </citation>
    <scope>NUCLEOTIDE SEQUENCE [LARGE SCALE GENOMIC DNA]</scope>
    <source>
        <strain evidence="2">MY3</strain>
    </source>
</reference>
<protein>
    <submittedName>
        <fullName evidence="1">Uncharacterized protein</fullName>
    </submittedName>
</protein>
<evidence type="ECO:0000313" key="2">
    <source>
        <dbReference type="Proteomes" id="UP000058925"/>
    </source>
</evidence>
<evidence type="ECO:0000313" key="1">
    <source>
        <dbReference type="EMBL" id="ALI37210.1"/>
    </source>
</evidence>
<name>A0A654M2H8_9ARCH</name>
<accession>A0A654M2H8</accession>
<dbReference type="EMBL" id="CP012850">
    <property type="protein sequence ID" value="ALI37210.1"/>
    <property type="molecule type" value="Genomic_DNA"/>
</dbReference>
<sequence>MIILNIKSTLDHLMDHLFRLKITETFDTDIQDDLGRALHIHESDCERVRASSHNQFQHYGGFYVE</sequence>
<gene>
    <name evidence="1" type="ORF">NMY3_03023</name>
</gene>
<keyword evidence="2" id="KW-1185">Reference proteome</keyword>
<dbReference type="Proteomes" id="UP000058925">
    <property type="component" value="Chromosome"/>
</dbReference>
<organism evidence="1 2">
    <name type="scientific">Candidatus Nitrosocosmicus oleophilus</name>
    <dbReference type="NCBI Taxonomy" id="1353260"/>
    <lineage>
        <taxon>Archaea</taxon>
        <taxon>Nitrososphaerota</taxon>
        <taxon>Nitrososphaeria</taxon>
        <taxon>Nitrososphaerales</taxon>
        <taxon>Nitrososphaeraceae</taxon>
        <taxon>Candidatus Nitrosocosmicus</taxon>
    </lineage>
</organism>
<dbReference type="KEGG" id="taa:NMY3_03023"/>